<dbReference type="KEGG" id="trz:GWP43_02875"/>
<proteinExistence type="predicted"/>
<dbReference type="Gene3D" id="3.40.50.2000">
    <property type="entry name" value="Glycogen Phosphorylase B"/>
    <property type="match status" value="2"/>
</dbReference>
<dbReference type="Pfam" id="PF13439">
    <property type="entry name" value="Glyco_transf_4"/>
    <property type="match status" value="1"/>
</dbReference>
<dbReference type="Proteomes" id="UP000464374">
    <property type="component" value="Chromosome"/>
</dbReference>
<feature type="domain" description="Glycosyltransferase subfamily 4-like N-terminal" evidence="2">
    <location>
        <begin position="13"/>
        <end position="167"/>
    </location>
</feature>
<sequence>MRILHIITNTELGGAQSVCIFLANAAAQEQNTVAVASMPGGYLWDQLHPDIIRYPVKTMVKPISLFPDIRCYFELKKIIRCFRPDIIHLHSSKAGALGRIAGIKYKDRIVYTVHGFDSIRLRHRVFLPLERLLQRYCAAIVAVSCYDEMNLKKEKIYTNVLTIHNGVQSPKTAVLRPFDNSGYKKVIMTVARISPQKRFDGFLTVASHHEMQDFLFVWVGGAAGKTLDDLQQEYTIPPNVLLLGDYPDASSLLVYCDLFILLTNYEGLPMTILEAMAQGKVVVASAVGGIPELVDDSNGMLVKNDEDAVMAIHQLLADEEKLKQMEQISVYKYLNYFTFETMYHKYAELYKTIFNLTREEE</sequence>
<name>A0A6P1XYE3_9SPIR</name>
<dbReference type="EMBL" id="CP048020">
    <property type="protein sequence ID" value="QHX42566.1"/>
    <property type="molecule type" value="Genomic_DNA"/>
</dbReference>
<dbReference type="AlphaFoldDB" id="A0A6P1XYE3"/>
<keyword evidence="3" id="KW-0808">Transferase</keyword>
<dbReference type="InterPro" id="IPR001296">
    <property type="entry name" value="Glyco_trans_1"/>
</dbReference>
<dbReference type="RefSeq" id="WP_162662564.1">
    <property type="nucleotide sequence ID" value="NZ_CP048020.1"/>
</dbReference>
<organism evidence="3 4">
    <name type="scientific">Treponema vincentii</name>
    <dbReference type="NCBI Taxonomy" id="69710"/>
    <lineage>
        <taxon>Bacteria</taxon>
        <taxon>Pseudomonadati</taxon>
        <taxon>Spirochaetota</taxon>
        <taxon>Spirochaetia</taxon>
        <taxon>Spirochaetales</taxon>
        <taxon>Treponemataceae</taxon>
        <taxon>Treponema</taxon>
    </lineage>
</organism>
<evidence type="ECO:0000259" key="2">
    <source>
        <dbReference type="Pfam" id="PF13439"/>
    </source>
</evidence>
<protein>
    <submittedName>
        <fullName evidence="3">Glycosyltransferase family 4 protein</fullName>
    </submittedName>
</protein>
<reference evidence="3 4" key="1">
    <citation type="submission" date="2020-01" db="EMBL/GenBank/DDBJ databases">
        <title>Complete genome sequence of a human oral phylogroup 1 Treponema sp. strain ATCC 700766, originally isolated from periodontitis dental plaque.</title>
        <authorList>
            <person name="Chan Y."/>
            <person name="Huo Y.-B."/>
            <person name="Yu X.-L."/>
            <person name="Zeng H."/>
            <person name="Leung W.-K."/>
            <person name="Watt R.M."/>
        </authorList>
    </citation>
    <scope>NUCLEOTIDE SEQUENCE [LARGE SCALE GENOMIC DNA]</scope>
    <source>
        <strain evidence="3 4">OMZ 804</strain>
    </source>
</reference>
<feature type="domain" description="Glycosyl transferase family 1" evidence="1">
    <location>
        <begin position="183"/>
        <end position="327"/>
    </location>
</feature>
<dbReference type="SUPFAM" id="SSF53756">
    <property type="entry name" value="UDP-Glycosyltransferase/glycogen phosphorylase"/>
    <property type="match status" value="1"/>
</dbReference>
<dbReference type="Pfam" id="PF00534">
    <property type="entry name" value="Glycos_transf_1"/>
    <property type="match status" value="1"/>
</dbReference>
<accession>A0A6P1XYE3</accession>
<evidence type="ECO:0000313" key="4">
    <source>
        <dbReference type="Proteomes" id="UP000464374"/>
    </source>
</evidence>
<evidence type="ECO:0000259" key="1">
    <source>
        <dbReference type="Pfam" id="PF00534"/>
    </source>
</evidence>
<dbReference type="InterPro" id="IPR028098">
    <property type="entry name" value="Glyco_trans_4-like_N"/>
</dbReference>
<gene>
    <name evidence="3" type="ORF">GWP43_02875</name>
</gene>
<dbReference type="PANTHER" id="PTHR12526:SF630">
    <property type="entry name" value="GLYCOSYLTRANSFERASE"/>
    <property type="match status" value="1"/>
</dbReference>
<dbReference type="PANTHER" id="PTHR12526">
    <property type="entry name" value="GLYCOSYLTRANSFERASE"/>
    <property type="match status" value="1"/>
</dbReference>
<evidence type="ECO:0000313" key="3">
    <source>
        <dbReference type="EMBL" id="QHX42566.1"/>
    </source>
</evidence>
<dbReference type="GO" id="GO:0016757">
    <property type="term" value="F:glycosyltransferase activity"/>
    <property type="evidence" value="ECO:0007669"/>
    <property type="project" value="InterPro"/>
</dbReference>